<sequence length="529" mass="59466">MSHASYQVISATNFRSIPRSQRRGIPRFLQQERVVKTITRILSALNAKSTIVAFATVCKSLERPVLDVLWESQDDWLQLLKCFPPDVWQDRDNAFHFLRNPIPAEWARLRVYASRMVRMNVMLLQKSISIPSFQILNMEANNSPLFPKLRTLSWRTGWDFVPFISSFLSPSLLSVTIYFADDNFNVLRVPALYNLASECRHLEEIHLFGLTLDRGVDDAMSDLLLKSGNTLRVLKLYPSIQVKVTYVAMALPNLRELGTEFAAILPSLPPSVFPALQSLNLWIREGSPWVQLLPCIRGPALEKISVYCADTSLDAVPSMLGRSLSGAQLHRTLTSLEFVGQGIRWSLNHETLLPFFAFRNLTRLSLLGHCQAGDCHFSLTDRDITGLSFAMPNLTFLGLGSHPCNAGTTQVTFASLVILSMNCRHLEQLRIHFDATSIVKQTLAKSKNTLPRSGEATLFTSTSRCRLNTLHVGSIRFPDVPHSRWIIATALLHIFPHLLQIKHSAGSIWKDVQDCITICRMIPTAIPGP</sequence>
<evidence type="ECO:0008006" key="3">
    <source>
        <dbReference type="Google" id="ProtNLM"/>
    </source>
</evidence>
<reference evidence="1" key="2">
    <citation type="submission" date="2020-11" db="EMBL/GenBank/DDBJ databases">
        <authorList>
            <consortium name="DOE Joint Genome Institute"/>
            <person name="Kuo A."/>
            <person name="Miyauchi S."/>
            <person name="Kiss E."/>
            <person name="Drula E."/>
            <person name="Kohler A."/>
            <person name="Sanchez-Garcia M."/>
            <person name="Andreopoulos B."/>
            <person name="Barry K.W."/>
            <person name="Bonito G."/>
            <person name="Buee M."/>
            <person name="Carver A."/>
            <person name="Chen C."/>
            <person name="Cichocki N."/>
            <person name="Clum A."/>
            <person name="Culley D."/>
            <person name="Crous P.W."/>
            <person name="Fauchery L."/>
            <person name="Girlanda M."/>
            <person name="Hayes R."/>
            <person name="Keri Z."/>
            <person name="Labutti K."/>
            <person name="Lipzen A."/>
            <person name="Lombard V."/>
            <person name="Magnuson J."/>
            <person name="Maillard F."/>
            <person name="Morin E."/>
            <person name="Murat C."/>
            <person name="Nolan M."/>
            <person name="Ohm R."/>
            <person name="Pangilinan J."/>
            <person name="Pereira M."/>
            <person name="Perotto S."/>
            <person name="Peter M."/>
            <person name="Riley R."/>
            <person name="Sitrit Y."/>
            <person name="Stielow B."/>
            <person name="Szollosi G."/>
            <person name="Zifcakova L."/>
            <person name="Stursova M."/>
            <person name="Spatafora J.W."/>
            <person name="Tedersoo L."/>
            <person name="Vaario L.-M."/>
            <person name="Yamada A."/>
            <person name="Yan M."/>
            <person name="Wang P."/>
            <person name="Xu J."/>
            <person name="Bruns T."/>
            <person name="Baldrian P."/>
            <person name="Vilgalys R."/>
            <person name="Henrissat B."/>
            <person name="Grigoriev I.V."/>
            <person name="Hibbett D."/>
            <person name="Nagy L.G."/>
            <person name="Martin F.M."/>
        </authorList>
    </citation>
    <scope>NUCLEOTIDE SEQUENCE</scope>
    <source>
        <strain evidence="1">UH-Tt-Lm1</strain>
    </source>
</reference>
<dbReference type="Gene3D" id="3.80.10.10">
    <property type="entry name" value="Ribonuclease Inhibitor"/>
    <property type="match status" value="1"/>
</dbReference>
<dbReference type="SUPFAM" id="SSF52047">
    <property type="entry name" value="RNI-like"/>
    <property type="match status" value="1"/>
</dbReference>
<accession>A0A9P6H674</accession>
<organism evidence="1 2">
    <name type="scientific">Thelephora terrestris</name>
    <dbReference type="NCBI Taxonomy" id="56493"/>
    <lineage>
        <taxon>Eukaryota</taxon>
        <taxon>Fungi</taxon>
        <taxon>Dikarya</taxon>
        <taxon>Basidiomycota</taxon>
        <taxon>Agaricomycotina</taxon>
        <taxon>Agaricomycetes</taxon>
        <taxon>Thelephorales</taxon>
        <taxon>Thelephoraceae</taxon>
        <taxon>Thelephora</taxon>
    </lineage>
</organism>
<dbReference type="EMBL" id="WIUZ02000021">
    <property type="protein sequence ID" value="KAF9778953.1"/>
    <property type="molecule type" value="Genomic_DNA"/>
</dbReference>
<reference evidence="1" key="1">
    <citation type="journal article" date="2020" name="Nat. Commun.">
        <title>Large-scale genome sequencing of mycorrhizal fungi provides insights into the early evolution of symbiotic traits.</title>
        <authorList>
            <person name="Miyauchi S."/>
            <person name="Kiss E."/>
            <person name="Kuo A."/>
            <person name="Drula E."/>
            <person name="Kohler A."/>
            <person name="Sanchez-Garcia M."/>
            <person name="Morin E."/>
            <person name="Andreopoulos B."/>
            <person name="Barry K.W."/>
            <person name="Bonito G."/>
            <person name="Buee M."/>
            <person name="Carver A."/>
            <person name="Chen C."/>
            <person name="Cichocki N."/>
            <person name="Clum A."/>
            <person name="Culley D."/>
            <person name="Crous P.W."/>
            <person name="Fauchery L."/>
            <person name="Girlanda M."/>
            <person name="Hayes R.D."/>
            <person name="Keri Z."/>
            <person name="LaButti K."/>
            <person name="Lipzen A."/>
            <person name="Lombard V."/>
            <person name="Magnuson J."/>
            <person name="Maillard F."/>
            <person name="Murat C."/>
            <person name="Nolan M."/>
            <person name="Ohm R.A."/>
            <person name="Pangilinan J."/>
            <person name="Pereira M.F."/>
            <person name="Perotto S."/>
            <person name="Peter M."/>
            <person name="Pfister S."/>
            <person name="Riley R."/>
            <person name="Sitrit Y."/>
            <person name="Stielow J.B."/>
            <person name="Szollosi G."/>
            <person name="Zifcakova L."/>
            <person name="Stursova M."/>
            <person name="Spatafora J.W."/>
            <person name="Tedersoo L."/>
            <person name="Vaario L.M."/>
            <person name="Yamada A."/>
            <person name="Yan M."/>
            <person name="Wang P."/>
            <person name="Xu J."/>
            <person name="Bruns T."/>
            <person name="Baldrian P."/>
            <person name="Vilgalys R."/>
            <person name="Dunand C."/>
            <person name="Henrissat B."/>
            <person name="Grigoriev I.V."/>
            <person name="Hibbett D."/>
            <person name="Nagy L.G."/>
            <person name="Martin F.M."/>
        </authorList>
    </citation>
    <scope>NUCLEOTIDE SEQUENCE</scope>
    <source>
        <strain evidence="1">UH-Tt-Lm1</strain>
    </source>
</reference>
<comment type="caution">
    <text evidence="1">The sequence shown here is derived from an EMBL/GenBank/DDBJ whole genome shotgun (WGS) entry which is preliminary data.</text>
</comment>
<keyword evidence="2" id="KW-1185">Reference proteome</keyword>
<evidence type="ECO:0000313" key="2">
    <source>
        <dbReference type="Proteomes" id="UP000736335"/>
    </source>
</evidence>
<gene>
    <name evidence="1" type="ORF">BJ322DRAFT_1090556</name>
</gene>
<protein>
    <recommendedName>
        <fullName evidence="3">F-box domain-containing protein</fullName>
    </recommendedName>
</protein>
<dbReference type="InterPro" id="IPR032675">
    <property type="entry name" value="LRR_dom_sf"/>
</dbReference>
<dbReference type="AlphaFoldDB" id="A0A9P6H674"/>
<dbReference type="OrthoDB" id="3041441at2759"/>
<proteinExistence type="predicted"/>
<name>A0A9P6H674_9AGAM</name>
<evidence type="ECO:0000313" key="1">
    <source>
        <dbReference type="EMBL" id="KAF9778953.1"/>
    </source>
</evidence>
<dbReference type="Proteomes" id="UP000736335">
    <property type="component" value="Unassembled WGS sequence"/>
</dbReference>